<evidence type="ECO:0000313" key="3">
    <source>
        <dbReference type="Proteomes" id="UP000244066"/>
    </source>
</evidence>
<evidence type="ECO:0000256" key="1">
    <source>
        <dbReference type="SAM" id="Phobius"/>
    </source>
</evidence>
<evidence type="ECO:0000313" key="2">
    <source>
        <dbReference type="EMBL" id="PUA34222.1"/>
    </source>
</evidence>
<sequence>MSGLRDLMRIGILLIGIAAIIVASLAVHMYATMYATRFLRQQPPLSAYCSDTVIIITADKELTDVKILDNRSTTLHKFPRIPAGSQELFLVPWYGVYAVQADDYKVVVHCTKPTRPQPQVYD</sequence>
<comment type="caution">
    <text evidence="2">The sequence shown here is derived from an EMBL/GenBank/DDBJ whole genome shotgun (WGS) entry which is preliminary data.</text>
</comment>
<feature type="transmembrane region" description="Helical" evidence="1">
    <location>
        <begin position="12"/>
        <end position="31"/>
    </location>
</feature>
<organism evidence="2 3">
    <name type="scientific">Candidatus Terraquivivens tikiterensis</name>
    <dbReference type="NCBI Taxonomy" id="1980982"/>
    <lineage>
        <taxon>Archaea</taxon>
        <taxon>Nitrososphaerota</taxon>
        <taxon>Candidatus Wolframiiraptoraceae</taxon>
        <taxon>Candidatus Terraquivivens</taxon>
    </lineage>
</organism>
<protein>
    <submittedName>
        <fullName evidence="2">Uncharacterized protein</fullName>
    </submittedName>
</protein>
<name>A0A2R7YBF7_9ARCH</name>
<proteinExistence type="predicted"/>
<gene>
    <name evidence="2" type="ORF">B9J98_01125</name>
</gene>
<accession>A0A2R7YBF7</accession>
<dbReference type="AlphaFoldDB" id="A0A2R7YBF7"/>
<dbReference type="Proteomes" id="UP000244066">
    <property type="component" value="Unassembled WGS sequence"/>
</dbReference>
<keyword evidence="1" id="KW-0812">Transmembrane</keyword>
<keyword evidence="1" id="KW-1133">Transmembrane helix</keyword>
<reference evidence="2 3" key="1">
    <citation type="submission" date="2017-04" db="EMBL/GenBank/DDBJ databases">
        <title>Draft Aigarchaeota genome from a New Zealand hot spring.</title>
        <authorList>
            <person name="Reysenbach A.-L."/>
            <person name="Donaho J.A."/>
            <person name="Gerhart J."/>
            <person name="Kelley J.F."/>
            <person name="Kouba K."/>
            <person name="Podar M."/>
            <person name="Stott M."/>
        </authorList>
    </citation>
    <scope>NUCLEOTIDE SEQUENCE [LARGE SCALE GENOMIC DNA]</scope>
    <source>
        <strain evidence="2">NZ13_MG1</strain>
    </source>
</reference>
<dbReference type="EMBL" id="NDWU01000002">
    <property type="protein sequence ID" value="PUA34222.1"/>
    <property type="molecule type" value="Genomic_DNA"/>
</dbReference>
<keyword evidence="1" id="KW-0472">Membrane</keyword>